<dbReference type="Proteomes" id="UP000533900">
    <property type="component" value="Unassembled WGS sequence"/>
</dbReference>
<sequence>MKFNRVFYDSRFNIKSVSKKRIILSISIGLASAIFIYSFFTLFREYFRMMNLDFENRPIVISDVNRNFHNLFFAAISLIFGNSIAIGLLISSPQSALSKRNIKRGRIINDQVFLAFNFIYWFGKIWVFLGVFSFLTIGFDYIENLMIPAILLVVVLYLESWKTLIQVLKRNRWKIQMMHFGTLTILTFGLSQLNVFDYKSFDENMLVKKPTINVPKSVFHDELYKKRYYDKPVFKIDFNHKGQVGLFNEQYDRIELHDVYYYIQDWHDEIPREYEYKSVPRLRANKSIPIKYVKEFEFSLYNSGKFQIIYEVANNEELTNQFYNNQIKYSISPSLHEAFPREPHEPPRPPYFDYINELNSSDTIFVNVGETVVFDNRIVKPNDLVTEFQRHIDSLTVFEYVYKDDTTYQDYINVLSAHSESVLKLKKRNSKIDYDQMINEIYNNQFSSNEKHRAELRRLDEKFQIIITERFE</sequence>
<keyword evidence="1" id="KW-1133">Transmembrane helix</keyword>
<dbReference type="EMBL" id="JACLCP010000006">
    <property type="protein sequence ID" value="MBC2846571.1"/>
    <property type="molecule type" value="Genomic_DNA"/>
</dbReference>
<protein>
    <submittedName>
        <fullName evidence="2">Uncharacterized protein</fullName>
    </submittedName>
</protein>
<evidence type="ECO:0000313" key="2">
    <source>
        <dbReference type="EMBL" id="MBC2846571.1"/>
    </source>
</evidence>
<gene>
    <name evidence="2" type="ORF">H7F21_15810</name>
</gene>
<dbReference type="RefSeq" id="WP_185790287.1">
    <property type="nucleotide sequence ID" value="NZ_JACLCP010000006.1"/>
</dbReference>
<organism evidence="2 3">
    <name type="scientific">Winogradskyella flava</name>
    <dbReference type="NCBI Taxonomy" id="1884876"/>
    <lineage>
        <taxon>Bacteria</taxon>
        <taxon>Pseudomonadati</taxon>
        <taxon>Bacteroidota</taxon>
        <taxon>Flavobacteriia</taxon>
        <taxon>Flavobacteriales</taxon>
        <taxon>Flavobacteriaceae</taxon>
        <taxon>Winogradskyella</taxon>
    </lineage>
</organism>
<feature type="transmembrane region" description="Helical" evidence="1">
    <location>
        <begin position="145"/>
        <end position="165"/>
    </location>
</feature>
<dbReference type="AlphaFoldDB" id="A0A842IUD4"/>
<keyword evidence="1" id="KW-0472">Membrane</keyword>
<keyword evidence="1" id="KW-0812">Transmembrane</keyword>
<proteinExistence type="predicted"/>
<feature type="transmembrane region" description="Helical" evidence="1">
    <location>
        <begin position="71"/>
        <end position="91"/>
    </location>
</feature>
<feature type="transmembrane region" description="Helical" evidence="1">
    <location>
        <begin position="177"/>
        <end position="196"/>
    </location>
</feature>
<evidence type="ECO:0000256" key="1">
    <source>
        <dbReference type="SAM" id="Phobius"/>
    </source>
</evidence>
<keyword evidence="3" id="KW-1185">Reference proteome</keyword>
<comment type="caution">
    <text evidence="2">The sequence shown here is derived from an EMBL/GenBank/DDBJ whole genome shotgun (WGS) entry which is preliminary data.</text>
</comment>
<accession>A0A842IUD4</accession>
<evidence type="ECO:0000313" key="3">
    <source>
        <dbReference type="Proteomes" id="UP000533900"/>
    </source>
</evidence>
<name>A0A842IUD4_9FLAO</name>
<feature type="transmembrane region" description="Helical" evidence="1">
    <location>
        <begin position="112"/>
        <end position="139"/>
    </location>
</feature>
<reference evidence="2" key="1">
    <citation type="submission" date="2020-08" db="EMBL/GenBank/DDBJ databases">
        <title>Winogradskyella ouciana sp. nov., isolated from the hadal seawater of the Mariana Trench.</title>
        <authorList>
            <person name="He X."/>
        </authorList>
    </citation>
    <scope>NUCLEOTIDE SEQUENCE [LARGE SCALE GENOMIC DNA]</scope>
    <source>
        <strain evidence="2">KCTC 52348</strain>
    </source>
</reference>
<feature type="transmembrane region" description="Helical" evidence="1">
    <location>
        <begin position="21"/>
        <end position="43"/>
    </location>
</feature>